<keyword evidence="1" id="KW-0732">Signal</keyword>
<dbReference type="Pfam" id="PF16335">
    <property type="entry name" value="GtaA_6_Hairpin"/>
    <property type="match status" value="1"/>
</dbReference>
<organism evidence="4 5">
    <name type="scientific">Lophiotrema nucula</name>
    <dbReference type="NCBI Taxonomy" id="690887"/>
    <lineage>
        <taxon>Eukaryota</taxon>
        <taxon>Fungi</taxon>
        <taxon>Dikarya</taxon>
        <taxon>Ascomycota</taxon>
        <taxon>Pezizomycotina</taxon>
        <taxon>Dothideomycetes</taxon>
        <taxon>Pleosporomycetidae</taxon>
        <taxon>Pleosporales</taxon>
        <taxon>Lophiotremataceae</taxon>
        <taxon>Lophiotrema</taxon>
    </lineage>
</organism>
<feature type="chain" id="PRO_5025407654" evidence="1">
    <location>
        <begin position="21"/>
        <end position="691"/>
    </location>
</feature>
<sequence length="691" mass="76014">MLLLSSIITLGGLLINLAGAQSKFTPARPPSLPLAVKNPYLSTWFPAGSDGGNGGYLPGQWPSFYTGQVTGWTGLIRVDGKAFTWMGAPKDVGTANQVSYEYTSTRSIFTIEVDGKVSLKATFLSPLTPTDYKRQSLIFSYLQVEVSSLDGSNHEVQLYSDISAEWASGDLNAVAQWDFGTADGISYHKVWKQNQQLFSEVDDRAEWGNIYYGTDSADSLTYQSGADVDVRGAFTANGKLANSKDSNFRAIDQNWPVFGYAIDLGSVGSSATSTLFSVGLCQGDAIQFLGKDGLTTLSSLWKSYFSDDLAALTFFHKDYSESSRLSTELDHKISSDSTAAAGQDYLTLTSLAARQAFGAVQLVGTQDKQYLFMKEISSNGNTQTIDVIYPASPIFFYLNPELVKLLLEPHFENQEAGQYPNKWAIHDLGTHYPNATGHTDGNDEHMPLEECGNNLIMVLSYAQRSNNVDYLKQHYPILQQWAEYLVEDSLYPANQLSTDDFAGHLANQTNLAIKGIIGLEAMSQISKLVGEDADANNYTSIAHDYITKWQPLGINSADNPPHTILTYNDASTHGLLYNLYNDKLISTNLVPQSVYDMQSTFYQSIQGTYGVDLDTRNKYTKSDWEIFAASIASTETKDMFISKLAKWVNETPTSKPFTDLYMTETGAFPPGIEFKARPVVGGVFALLALPK</sequence>
<dbReference type="InterPro" id="IPR033433">
    <property type="entry name" value="GtaA_N"/>
</dbReference>
<reference evidence="4" key="1">
    <citation type="journal article" date="2020" name="Stud. Mycol.">
        <title>101 Dothideomycetes genomes: a test case for predicting lifestyles and emergence of pathogens.</title>
        <authorList>
            <person name="Haridas S."/>
            <person name="Albert R."/>
            <person name="Binder M."/>
            <person name="Bloem J."/>
            <person name="Labutti K."/>
            <person name="Salamov A."/>
            <person name="Andreopoulos B."/>
            <person name="Baker S."/>
            <person name="Barry K."/>
            <person name="Bills G."/>
            <person name="Bluhm B."/>
            <person name="Cannon C."/>
            <person name="Castanera R."/>
            <person name="Culley D."/>
            <person name="Daum C."/>
            <person name="Ezra D."/>
            <person name="Gonzalez J."/>
            <person name="Henrissat B."/>
            <person name="Kuo A."/>
            <person name="Liang C."/>
            <person name="Lipzen A."/>
            <person name="Lutzoni F."/>
            <person name="Magnuson J."/>
            <person name="Mondo S."/>
            <person name="Nolan M."/>
            <person name="Ohm R."/>
            <person name="Pangilinan J."/>
            <person name="Park H.-J."/>
            <person name="Ramirez L."/>
            <person name="Alfaro M."/>
            <person name="Sun H."/>
            <person name="Tritt A."/>
            <person name="Yoshinaga Y."/>
            <person name="Zwiers L.-H."/>
            <person name="Turgeon B."/>
            <person name="Goodwin S."/>
            <person name="Spatafora J."/>
            <person name="Crous P."/>
            <person name="Grigoriev I."/>
        </authorList>
    </citation>
    <scope>NUCLEOTIDE SEQUENCE</scope>
    <source>
        <strain evidence="4">CBS 627.86</strain>
    </source>
</reference>
<evidence type="ECO:0000259" key="3">
    <source>
        <dbReference type="Pfam" id="PF17168"/>
    </source>
</evidence>
<dbReference type="Pfam" id="PF17168">
    <property type="entry name" value="DUF5127"/>
    <property type="match status" value="1"/>
</dbReference>
<evidence type="ECO:0000256" key="1">
    <source>
        <dbReference type="SAM" id="SignalP"/>
    </source>
</evidence>
<proteinExistence type="predicted"/>
<dbReference type="SUPFAM" id="SSF48208">
    <property type="entry name" value="Six-hairpin glycosidases"/>
    <property type="match status" value="1"/>
</dbReference>
<feature type="signal peptide" evidence="1">
    <location>
        <begin position="1"/>
        <end position="20"/>
    </location>
</feature>
<dbReference type="EMBL" id="ML977334">
    <property type="protein sequence ID" value="KAF2111539.1"/>
    <property type="molecule type" value="Genomic_DNA"/>
</dbReference>
<dbReference type="GO" id="GO:0005975">
    <property type="term" value="P:carbohydrate metabolic process"/>
    <property type="evidence" value="ECO:0007669"/>
    <property type="project" value="InterPro"/>
</dbReference>
<feature type="domain" description="Glutaminase A central" evidence="2">
    <location>
        <begin position="342"/>
        <end position="687"/>
    </location>
</feature>
<evidence type="ECO:0000313" key="5">
    <source>
        <dbReference type="Proteomes" id="UP000799770"/>
    </source>
</evidence>
<dbReference type="InterPro" id="IPR052743">
    <property type="entry name" value="Glutaminase_GtaA"/>
</dbReference>
<accession>A0A6A5YWD6</accession>
<keyword evidence="5" id="KW-1185">Reference proteome</keyword>
<name>A0A6A5YWD6_9PLEO</name>
<dbReference type="OrthoDB" id="431715at2759"/>
<evidence type="ECO:0000313" key="4">
    <source>
        <dbReference type="EMBL" id="KAF2111539.1"/>
    </source>
</evidence>
<dbReference type="Proteomes" id="UP000799770">
    <property type="component" value="Unassembled WGS sequence"/>
</dbReference>
<protein>
    <submittedName>
        <fullName evidence="4">Glutaminase GtaA</fullName>
    </submittedName>
</protein>
<dbReference type="PANTHER" id="PTHR31987:SF1">
    <property type="entry name" value="GLUTAMINASE A"/>
    <property type="match status" value="1"/>
</dbReference>
<dbReference type="InterPro" id="IPR032514">
    <property type="entry name" value="GtaA_central"/>
</dbReference>
<dbReference type="InterPro" id="IPR008928">
    <property type="entry name" value="6-hairpin_glycosidase_sf"/>
</dbReference>
<gene>
    <name evidence="4" type="ORF">BDV96DRAFT_582346</name>
</gene>
<dbReference type="PANTHER" id="PTHR31987">
    <property type="entry name" value="GLUTAMINASE A-RELATED"/>
    <property type="match status" value="1"/>
</dbReference>
<evidence type="ECO:0000259" key="2">
    <source>
        <dbReference type="Pfam" id="PF16335"/>
    </source>
</evidence>
<dbReference type="AlphaFoldDB" id="A0A6A5YWD6"/>
<feature type="domain" description="Glutaminase A N-terminal" evidence="3">
    <location>
        <begin position="105"/>
        <end position="336"/>
    </location>
</feature>